<accession>A0A7L8ZNZ0</accession>
<gene>
    <name evidence="1" type="ORF">pEaSNUABM47_00390</name>
</gene>
<sequence length="168" mass="20467">MKDPNLNNEFIDFLADEFPEVSFSTTYVHWHPSVGEYCVYINDTWSGYVPEEYIFKAGFEYYTLWFKYWEKYRQTEIFMDLNRKYVQSIYNILQEENTTESDISLNVRILMDIIRNRSYPTDYQNFTIKMILEVLQNKGYNQYTEMLENIIGEINDLEENKRSRRKVL</sequence>
<dbReference type="EMBL" id="MT939487">
    <property type="protein sequence ID" value="QOI71870.1"/>
    <property type="molecule type" value="Genomic_DNA"/>
</dbReference>
<proteinExistence type="predicted"/>
<reference evidence="1 2" key="1">
    <citation type="submission" date="2020-08" db="EMBL/GenBank/DDBJ databases">
        <title>Complete genome sequence of Erwinia phage pEa_SNUABM_47.</title>
        <authorList>
            <person name="Kim S.G."/>
            <person name="Lee S.B."/>
            <person name="Park S.C."/>
        </authorList>
    </citation>
    <scope>NUCLEOTIDE SEQUENCE [LARGE SCALE GENOMIC DNA]</scope>
</reference>
<organism evidence="1 2">
    <name type="scientific">Erwinia phage pEa_SNUABM_47</name>
    <dbReference type="NCBI Taxonomy" id="2768774"/>
    <lineage>
        <taxon>Viruses</taxon>
        <taxon>Duplodnaviria</taxon>
        <taxon>Heunggongvirae</taxon>
        <taxon>Uroviricota</taxon>
        <taxon>Caudoviricetes</taxon>
        <taxon>Eneladusvirus</taxon>
        <taxon>Eneladusvirus BF</taxon>
    </lineage>
</organism>
<name>A0A7L8ZNZ0_9CAUD</name>
<evidence type="ECO:0000313" key="1">
    <source>
        <dbReference type="EMBL" id="QOI71870.1"/>
    </source>
</evidence>
<dbReference type="Proteomes" id="UP000594024">
    <property type="component" value="Segment"/>
</dbReference>
<evidence type="ECO:0000313" key="2">
    <source>
        <dbReference type="Proteomes" id="UP000594024"/>
    </source>
</evidence>
<protein>
    <submittedName>
        <fullName evidence="1">Uncharacterized protein</fullName>
    </submittedName>
</protein>